<keyword evidence="3" id="KW-1185">Reference proteome</keyword>
<evidence type="ECO:0000313" key="3">
    <source>
        <dbReference type="Proteomes" id="UP000831304"/>
    </source>
</evidence>
<proteinExistence type="predicted"/>
<evidence type="ECO:0000313" key="2">
    <source>
        <dbReference type="EMBL" id="UOE27764.1"/>
    </source>
</evidence>
<evidence type="ECO:0008006" key="4">
    <source>
        <dbReference type="Google" id="ProtNLM"/>
    </source>
</evidence>
<organism evidence="2 3">
    <name type="scientific">Agromyces soli</name>
    <dbReference type="NCBI Taxonomy" id="659012"/>
    <lineage>
        <taxon>Bacteria</taxon>
        <taxon>Bacillati</taxon>
        <taxon>Actinomycetota</taxon>
        <taxon>Actinomycetes</taxon>
        <taxon>Micrococcales</taxon>
        <taxon>Microbacteriaceae</taxon>
        <taxon>Agromyces</taxon>
    </lineage>
</organism>
<feature type="signal peptide" evidence="1">
    <location>
        <begin position="1"/>
        <end position="22"/>
    </location>
</feature>
<gene>
    <name evidence="2" type="ORF">MTP13_08305</name>
</gene>
<evidence type="ECO:0000256" key="1">
    <source>
        <dbReference type="SAM" id="SignalP"/>
    </source>
</evidence>
<accession>A0ABY4AY48</accession>
<feature type="chain" id="PRO_5046171597" description="Nuclear transport factor 2 family protein" evidence="1">
    <location>
        <begin position="23"/>
        <end position="188"/>
    </location>
</feature>
<dbReference type="Proteomes" id="UP000831304">
    <property type="component" value="Chromosome"/>
</dbReference>
<reference evidence="2 3" key="1">
    <citation type="submission" date="2022-03" db="EMBL/GenBank/DDBJ databases">
        <title>Agromyces sp. isolated from the gut of P. brevitarsis seulensis larvae.</title>
        <authorList>
            <person name="Won M."/>
            <person name="Kwon S.-W."/>
        </authorList>
    </citation>
    <scope>NUCLEOTIDE SEQUENCE [LARGE SCALE GENOMIC DNA]</scope>
    <source>
        <strain evidence="2 3">KACC 16215</strain>
    </source>
</reference>
<name>A0ABY4AY48_9MICO</name>
<dbReference type="EMBL" id="CP094533">
    <property type="protein sequence ID" value="UOE27764.1"/>
    <property type="molecule type" value="Genomic_DNA"/>
</dbReference>
<dbReference type="RefSeq" id="WP_243570585.1">
    <property type="nucleotide sequence ID" value="NZ_BAAARD010000001.1"/>
</dbReference>
<dbReference type="InterPro" id="IPR006311">
    <property type="entry name" value="TAT_signal"/>
</dbReference>
<sequence>MPRTRRSLAAAALALGLAAVLAGCDAGPVDPPSSPPPSAAPPIFASDEEALAAAEEAYAAYLGALDLVGADGGHDRTPFDGVVGDEFRKDLDRSFDELQEAGVRSNGTTRYDRMTMVEMAHGEKDASLTTYVCVDVSDVRVLNEEGTDVTPERPNVTPFQVQFESDPSAETGVIVSRSVAWRGANFCS</sequence>
<dbReference type="PROSITE" id="PS51318">
    <property type="entry name" value="TAT"/>
    <property type="match status" value="1"/>
</dbReference>
<dbReference type="PROSITE" id="PS51257">
    <property type="entry name" value="PROKAR_LIPOPROTEIN"/>
    <property type="match status" value="1"/>
</dbReference>
<keyword evidence="1" id="KW-0732">Signal</keyword>
<protein>
    <recommendedName>
        <fullName evidence="4">Nuclear transport factor 2 family protein</fullName>
    </recommendedName>
</protein>